<evidence type="ECO:0000313" key="1">
    <source>
        <dbReference type="EMBL" id="KAI8562730.1"/>
    </source>
</evidence>
<sequence>MSFSHINFRPTKVIEVCVNYAGEYQKAELVCVLWACTNSCMASTWWLSPRIRWRSFCFAASSSHDVYITEEDSLNRYRIAPMTKKKKHLSSIASDLLHRCAQQLDTSVDALLEEFEKLWNPETGDYSKKLVEFCCSRALSRMCCNVEELINNEVFSRFTFDIMIAWEMPNSEDEESHTVGPQSHLQNILRIMCFSEFGLRIFRVNMSYFQNMVDDGPGVGEDAFVWLGSLVPLACDLVNGRFTFETLTASTADRLHFPAYDKYLKEINKCMKNLQNQAKPKGVELADDEFILHVEGTASTQRVIRHIGGTSWPGRLTLTNYALYFEAKAILTYEDAIKLDLSKNVEQRVKPAATGPFGAPIFDKAIVYESAELQEPVVLEFPEITSSTRRDHWLALIKEVILLHHFLYKYDIKSPTQAWDMHARTILGVIRLHAAREMLAVSPPDPKSFLIFALYDELPKGDYVLEQLADSLKKIDSGQPCSASSILRWLNVSQPVVAITEVEGGVGEGINVSGQVEDLSSLESAINQVREETKEIEVAKATTEGLKEEGISDSILVLMELLKPLKNVVPWFQEILTWQRPATTIIMMATSLLVSYNEWVGKALAVFLLWVVAKLIQARKQGTGNKCDKIVICTSSDQTTMENIVSAQHGLRTTREMVQLANISILKIYSVLLGKASKHTDTVIMVSTGLAIILAVVPFKYILMALILYCFTMTSKVGKLIEKHPGNRKYVTENTAIPCVLVCVNDVKTGHY</sequence>
<proteinExistence type="predicted"/>
<dbReference type="EMBL" id="CM046390">
    <property type="protein sequence ID" value="KAI8562730.1"/>
    <property type="molecule type" value="Genomic_DNA"/>
</dbReference>
<organism evidence="1 2">
    <name type="scientific">Rhododendron molle</name>
    <name type="common">Chinese azalea</name>
    <name type="synonym">Azalea mollis</name>
    <dbReference type="NCBI Taxonomy" id="49168"/>
    <lineage>
        <taxon>Eukaryota</taxon>
        <taxon>Viridiplantae</taxon>
        <taxon>Streptophyta</taxon>
        <taxon>Embryophyta</taxon>
        <taxon>Tracheophyta</taxon>
        <taxon>Spermatophyta</taxon>
        <taxon>Magnoliopsida</taxon>
        <taxon>eudicotyledons</taxon>
        <taxon>Gunneridae</taxon>
        <taxon>Pentapetalae</taxon>
        <taxon>asterids</taxon>
        <taxon>Ericales</taxon>
        <taxon>Ericaceae</taxon>
        <taxon>Ericoideae</taxon>
        <taxon>Rhodoreae</taxon>
        <taxon>Rhododendron</taxon>
    </lineage>
</organism>
<accession>A0ACC0PAR6</accession>
<protein>
    <submittedName>
        <fullName evidence="1">Uncharacterized protein</fullName>
    </submittedName>
</protein>
<keyword evidence="2" id="KW-1185">Reference proteome</keyword>
<dbReference type="Proteomes" id="UP001062846">
    <property type="component" value="Chromosome 3"/>
</dbReference>
<comment type="caution">
    <text evidence="1">The sequence shown here is derived from an EMBL/GenBank/DDBJ whole genome shotgun (WGS) entry which is preliminary data.</text>
</comment>
<gene>
    <name evidence="1" type="ORF">RHMOL_Rhmol03G0057200</name>
</gene>
<name>A0ACC0PAR6_RHOML</name>
<reference evidence="1" key="1">
    <citation type="submission" date="2022-02" db="EMBL/GenBank/DDBJ databases">
        <title>Plant Genome Project.</title>
        <authorList>
            <person name="Zhang R.-G."/>
        </authorList>
    </citation>
    <scope>NUCLEOTIDE SEQUENCE</scope>
    <source>
        <strain evidence="1">AT1</strain>
    </source>
</reference>
<evidence type="ECO:0000313" key="2">
    <source>
        <dbReference type="Proteomes" id="UP001062846"/>
    </source>
</evidence>